<dbReference type="PANTHER" id="PTHR24305">
    <property type="entry name" value="CYTOCHROME P450"/>
    <property type="match status" value="1"/>
</dbReference>
<dbReference type="InterPro" id="IPR050121">
    <property type="entry name" value="Cytochrome_P450_monoxygenase"/>
</dbReference>
<dbReference type="GO" id="GO:0016705">
    <property type="term" value="F:oxidoreductase activity, acting on paired donors, with incorporation or reduction of molecular oxygen"/>
    <property type="evidence" value="ECO:0007669"/>
    <property type="project" value="InterPro"/>
</dbReference>
<proteinExistence type="inferred from homology"/>
<evidence type="ECO:0000256" key="5">
    <source>
        <dbReference type="ARBA" id="ARBA00023004"/>
    </source>
</evidence>
<evidence type="ECO:0000256" key="8">
    <source>
        <dbReference type="SAM" id="Phobius"/>
    </source>
</evidence>
<dbReference type="AlphaFoldDB" id="A0A4Z1EWP8"/>
<reference evidence="9 10" key="1">
    <citation type="submission" date="2017-12" db="EMBL/GenBank/DDBJ databases">
        <title>Comparative genomics of Botrytis spp.</title>
        <authorList>
            <person name="Valero-Jimenez C.A."/>
            <person name="Tapia P."/>
            <person name="Veloso J."/>
            <person name="Silva-Moreno E."/>
            <person name="Staats M."/>
            <person name="Valdes J.H."/>
            <person name="Van Kan J.A.L."/>
        </authorList>
    </citation>
    <scope>NUCLEOTIDE SEQUENCE [LARGE SCALE GENOMIC DNA]</scope>
    <source>
        <strain evidence="9 10">Bt9001</strain>
    </source>
</reference>
<dbReference type="GO" id="GO:0004497">
    <property type="term" value="F:monooxygenase activity"/>
    <property type="evidence" value="ECO:0007669"/>
    <property type="project" value="InterPro"/>
</dbReference>
<keyword evidence="8" id="KW-0472">Membrane</keyword>
<evidence type="ECO:0000256" key="1">
    <source>
        <dbReference type="ARBA" id="ARBA00001971"/>
    </source>
</evidence>
<keyword evidence="10" id="KW-1185">Reference proteome</keyword>
<dbReference type="OrthoDB" id="1470350at2759"/>
<feature type="binding site" description="axial binding residue" evidence="7">
    <location>
        <position position="451"/>
    </location>
    <ligand>
        <name>heme</name>
        <dbReference type="ChEBI" id="CHEBI:30413"/>
    </ligand>
    <ligandPart>
        <name>Fe</name>
        <dbReference type="ChEBI" id="CHEBI:18248"/>
    </ligandPart>
</feature>
<keyword evidence="4 7" id="KW-0479">Metal-binding</keyword>
<dbReference type="InterPro" id="IPR002401">
    <property type="entry name" value="Cyt_P450_E_grp-I"/>
</dbReference>
<accession>A0A4Z1EWP8</accession>
<dbReference type="Proteomes" id="UP000297777">
    <property type="component" value="Unassembled WGS sequence"/>
</dbReference>
<keyword evidence="6" id="KW-0843">Virulence</keyword>
<dbReference type="EMBL" id="PQXH01000026">
    <property type="protein sequence ID" value="TGO16556.1"/>
    <property type="molecule type" value="Genomic_DNA"/>
</dbReference>
<feature type="transmembrane region" description="Helical" evidence="8">
    <location>
        <begin position="12"/>
        <end position="33"/>
    </location>
</feature>
<keyword evidence="8" id="KW-1133">Transmembrane helix</keyword>
<evidence type="ECO:0000256" key="2">
    <source>
        <dbReference type="ARBA" id="ARBA00010617"/>
    </source>
</evidence>
<evidence type="ECO:0000313" key="9">
    <source>
        <dbReference type="EMBL" id="TGO16556.1"/>
    </source>
</evidence>
<name>A0A4Z1EWP8_9HELO</name>
<dbReference type="PRINTS" id="PR00463">
    <property type="entry name" value="EP450I"/>
</dbReference>
<dbReference type="CDD" id="cd11058">
    <property type="entry name" value="CYP60B-like"/>
    <property type="match status" value="1"/>
</dbReference>
<dbReference type="PRINTS" id="PR00385">
    <property type="entry name" value="P450"/>
</dbReference>
<comment type="similarity">
    <text evidence="2">Belongs to the cytochrome P450 family.</text>
</comment>
<dbReference type="Gene3D" id="1.10.630.10">
    <property type="entry name" value="Cytochrome P450"/>
    <property type="match status" value="1"/>
</dbReference>
<evidence type="ECO:0000256" key="4">
    <source>
        <dbReference type="ARBA" id="ARBA00022723"/>
    </source>
</evidence>
<dbReference type="InterPro" id="IPR036396">
    <property type="entry name" value="Cyt_P450_sf"/>
</dbReference>
<sequence length="514" mass="58591">MFDFTEPNLSSTLLLTFAAISLYPVVTVIYNLYFHPLRKFTGPILWRSSRLPYIISLVRGNLVLDQMKIHEKYGDVVRLAPNEISFTKEEAWNDIYVHRPGHADPTKDPVWYKAPDEMLQNIVTSLDTERHARFRKALSASFTETSLRNQSPLIESFADLLIDRLNDLVMTSTSQENGTIVDIFQWASWFTVDVVGELALGESFGCLANSELHPWANTLNNFLKGMVYAAATRWYPLIETMVFRLLPKSVMEMQRKHSEFANDRINKRLNLEKQKPDFVASFMKDNVDFHKISLKETQSNSAILLVAGTDATATSISGTLLYLVQNPENLHKLVSEIRKTFHREADITIATLRGLPYLNAVINEGLRLTNPVPGGLPRIVPPGGDIYADTFVPAGTSISVRPYAMSRCERYFSCPNEFHPERWFPTGIRPYEFENDHHSVSQPFSTGHSNCIGKNLAWAEIRLVIARLLWAFDVAETGKRLDWTKLKTLMIIQKEPIMLRIKIREGIGELRKAM</sequence>
<keyword evidence="5 7" id="KW-0408">Iron</keyword>
<gene>
    <name evidence="9" type="ORF">BTUL_0026g00080</name>
</gene>
<comment type="cofactor">
    <cofactor evidence="1 7">
        <name>heme</name>
        <dbReference type="ChEBI" id="CHEBI:30413"/>
    </cofactor>
</comment>
<dbReference type="InterPro" id="IPR001128">
    <property type="entry name" value="Cyt_P450"/>
</dbReference>
<evidence type="ECO:0000313" key="10">
    <source>
        <dbReference type="Proteomes" id="UP000297777"/>
    </source>
</evidence>
<organism evidence="9 10">
    <name type="scientific">Botrytis tulipae</name>
    <dbReference type="NCBI Taxonomy" id="87230"/>
    <lineage>
        <taxon>Eukaryota</taxon>
        <taxon>Fungi</taxon>
        <taxon>Dikarya</taxon>
        <taxon>Ascomycota</taxon>
        <taxon>Pezizomycotina</taxon>
        <taxon>Leotiomycetes</taxon>
        <taxon>Helotiales</taxon>
        <taxon>Sclerotiniaceae</taxon>
        <taxon>Botrytis</taxon>
    </lineage>
</organism>
<comment type="caution">
    <text evidence="9">The sequence shown here is derived from an EMBL/GenBank/DDBJ whole genome shotgun (WGS) entry which is preliminary data.</text>
</comment>
<dbReference type="PANTHER" id="PTHR24305:SF210">
    <property type="entry name" value="CYTOCHROME P450 MONOOXYGENASE ASQL-RELATED"/>
    <property type="match status" value="1"/>
</dbReference>
<dbReference type="Pfam" id="PF00067">
    <property type="entry name" value="p450"/>
    <property type="match status" value="1"/>
</dbReference>
<dbReference type="GO" id="GO:0005506">
    <property type="term" value="F:iron ion binding"/>
    <property type="evidence" value="ECO:0007669"/>
    <property type="project" value="InterPro"/>
</dbReference>
<evidence type="ECO:0000256" key="6">
    <source>
        <dbReference type="ARBA" id="ARBA00023026"/>
    </source>
</evidence>
<dbReference type="SUPFAM" id="SSF48264">
    <property type="entry name" value="Cytochrome P450"/>
    <property type="match status" value="1"/>
</dbReference>
<evidence type="ECO:0000256" key="7">
    <source>
        <dbReference type="PIRSR" id="PIRSR602401-1"/>
    </source>
</evidence>
<evidence type="ECO:0000256" key="3">
    <source>
        <dbReference type="ARBA" id="ARBA00022617"/>
    </source>
</evidence>
<keyword evidence="8" id="KW-0812">Transmembrane</keyword>
<dbReference type="GO" id="GO:0020037">
    <property type="term" value="F:heme binding"/>
    <property type="evidence" value="ECO:0007669"/>
    <property type="project" value="InterPro"/>
</dbReference>
<keyword evidence="3 7" id="KW-0349">Heme</keyword>
<protein>
    <submittedName>
        <fullName evidence="9">Uncharacterized protein</fullName>
    </submittedName>
</protein>